<feature type="region of interest" description="Disordered" evidence="1">
    <location>
        <begin position="632"/>
        <end position="658"/>
    </location>
</feature>
<dbReference type="PANTHER" id="PTHR33737:SF19">
    <property type="entry name" value="BNAA10G12980D PROTEIN"/>
    <property type="match status" value="1"/>
</dbReference>
<feature type="region of interest" description="Disordered" evidence="1">
    <location>
        <begin position="228"/>
        <end position="262"/>
    </location>
</feature>
<keyword evidence="3" id="KW-1185">Reference proteome</keyword>
<protein>
    <submittedName>
        <fullName evidence="2">Uncharacterized protein</fullName>
    </submittedName>
</protein>
<feature type="compositionally biased region" description="Basic and acidic residues" evidence="1">
    <location>
        <begin position="54"/>
        <end position="72"/>
    </location>
</feature>
<evidence type="ECO:0000313" key="3">
    <source>
        <dbReference type="Proteomes" id="UP001227230"/>
    </source>
</evidence>
<sequence>MYRLMESDLSIIEIAGEDDSLLQQIPANEIAAVNTSNYFSCSPLQIFRPQRSAEASRLRPTEDLKSNWDADKPTCSSPGDGSNKENVNENKFGVPKLCVEPQQMKKRKKGGGYNLRQSLAWDRAFFTEEGVLNPLELSVVSGNFDKFSGEALSVINEEATKSVSDDLDYPNDSEELQALEGKLFKELPVSTSNGGKSIGGCTQPKQDSSTCDNEAPARAVRRKVLSVHDANRSGSKRGGFSRPLSSASQKRQANANTKVVSRDAKLPKIPVSKPAPCLLNTTNKSASLSTSHLKRNHIAQPGSTVPKSAGLKGSSSKFISAQNNAKLRPDCASFSVKSSVLHARRNVVPTPQANPPLEINSSGNLQPQSVTKVNSSLKVIPDIKLPAVSANREHPSIAGYSGSNKTAVSLPQNARHIGGNLQYAQPQTTKPSGLRMPSPSLGLFSQPKASASQRNQICNLLKSSVPNYQKFHASNSIHAPRPLHESGKISRVVNDIQTGDITALTLSARCSISSAAKPVLPETVKLNVEVDNFNKSELKFPCAPKSSEVIKNSILDCVDKKYHEHAEPQNFEIPRKEDSELQINDHKLLLQSASSKMENSHTSSQQNLAVQVKGVCGTDGITEHQFVEEKQDNMSVTNQHDTSESESRDTINCSKPSTSVVSDGQLVNMFDAREQSGEQVNLTKCCTHEPDLISLVENKKQRANDDILFKKSFFEESRNYVNGNIVDPKVQDSSTSTLESCQHPSQCTKKSGKDAIGADEMINKSHEQDALMPCSNGNLLVESCRKNLSTCSRYLMIADDVHEQSGEQEPQNPIVELSHAEDAPAVSVEVKPSFENYKCVIDTPLMHEVKFNGEVTSMEFDSSLRVSNDQTTFEVTTLNSIITNFHPESRDSSGSELEDPHSTSLFSPAVHVESVCGTEKMVEYQHMEETEYKSPVKNQAVITKAQCGDTIDGSNQVASVLQNNWLSCMHVVNGPSEEQAQLIKCCTSEADQISNNENQKLQTEDSTSSESSQKYERCVTDVGPKICGYNGSELESSDGPSQLKYIVQGEEEGSRIDSTTKKLNEGDAGGHTIGSDLLVERCRSNLSSAVQNLYVVGSDLINEQSGEQVKLQIPCLVVEQSSQDKHGLCPNNYSLLSNGTSSNEPWEENVSESSDYVVPEQSHLQESVLEISTTVVQLPLGIPDGFDVGKMAKNLNAEEALPDSGDFKSSLEGHEYPTDTQFRPGIELNSQATSLESDSSLKQGKEQSTDAVTNCSFQVFHSSSNESGLSLQHVQSLPSGSIQHCMELNGLKSCTLLEEAATKICQDSNSASSKLQHQLDDTMCSTENKKSENDMKRDAPVKKPPLGAVPFSDEWLTAIEAAGEEILTLKSGAVQNSPPDKSQPEPSPWSPVKKKVNQEIGPFDCTKKLTSIPPANSN</sequence>
<evidence type="ECO:0000313" key="2">
    <source>
        <dbReference type="EMBL" id="WJZ88754.1"/>
    </source>
</evidence>
<feature type="region of interest" description="Disordered" evidence="1">
    <location>
        <begin position="1370"/>
        <end position="1418"/>
    </location>
</feature>
<gene>
    <name evidence="2" type="ORF">VitviT2T_008026</name>
</gene>
<accession>A0ABY9C1F2</accession>
<dbReference type="Proteomes" id="UP001227230">
    <property type="component" value="Chromosome 6"/>
</dbReference>
<evidence type="ECO:0000256" key="1">
    <source>
        <dbReference type="SAM" id="MobiDB-lite"/>
    </source>
</evidence>
<feature type="region of interest" description="Disordered" evidence="1">
    <location>
        <begin position="52"/>
        <end position="89"/>
    </location>
</feature>
<dbReference type="InterPro" id="IPR045882">
    <property type="entry name" value="GPT1/2"/>
</dbReference>
<feature type="region of interest" description="Disordered" evidence="1">
    <location>
        <begin position="1201"/>
        <end position="1224"/>
    </location>
</feature>
<feature type="region of interest" description="Disordered" evidence="1">
    <location>
        <begin position="1326"/>
        <end position="1345"/>
    </location>
</feature>
<proteinExistence type="predicted"/>
<feature type="region of interest" description="Disordered" evidence="1">
    <location>
        <begin position="288"/>
        <end position="314"/>
    </location>
</feature>
<feature type="region of interest" description="Disordered" evidence="1">
    <location>
        <begin position="996"/>
        <end position="1015"/>
    </location>
</feature>
<name>A0ABY9C1F2_VITVI</name>
<feature type="compositionally biased region" description="Basic and acidic residues" evidence="1">
    <location>
        <begin position="1327"/>
        <end position="1341"/>
    </location>
</feature>
<feature type="compositionally biased region" description="Polar residues" evidence="1">
    <location>
        <begin position="243"/>
        <end position="259"/>
    </location>
</feature>
<dbReference type="EMBL" id="CP126653">
    <property type="protein sequence ID" value="WJZ88754.1"/>
    <property type="molecule type" value="Genomic_DNA"/>
</dbReference>
<reference evidence="2 3" key="1">
    <citation type="journal article" date="2023" name="Hortic Res">
        <title>The complete reference genome for grapevine (Vitis vinifera L.) genetics and breeding.</title>
        <authorList>
            <person name="Shi X."/>
            <person name="Cao S."/>
            <person name="Wang X."/>
            <person name="Huang S."/>
            <person name="Wang Y."/>
            <person name="Liu Z."/>
            <person name="Liu W."/>
            <person name="Leng X."/>
            <person name="Peng Y."/>
            <person name="Wang N."/>
            <person name="Wang Y."/>
            <person name="Ma Z."/>
            <person name="Xu X."/>
            <person name="Zhang F."/>
            <person name="Xue H."/>
            <person name="Zhong H."/>
            <person name="Wang Y."/>
            <person name="Zhang K."/>
            <person name="Velt A."/>
            <person name="Avia K."/>
            <person name="Holtgrawe D."/>
            <person name="Grimplet J."/>
            <person name="Matus J.T."/>
            <person name="Ware D."/>
            <person name="Wu X."/>
            <person name="Wang H."/>
            <person name="Liu C."/>
            <person name="Fang Y."/>
            <person name="Rustenholz C."/>
            <person name="Cheng Z."/>
            <person name="Xiao H."/>
            <person name="Zhou Y."/>
        </authorList>
    </citation>
    <scope>NUCLEOTIDE SEQUENCE [LARGE SCALE GENOMIC DNA]</scope>
    <source>
        <strain evidence="3">cv. Pinot noir / PN40024</strain>
        <tissue evidence="2">Leaf</tissue>
    </source>
</reference>
<feature type="compositionally biased region" description="Basic and acidic residues" evidence="1">
    <location>
        <begin position="1205"/>
        <end position="1217"/>
    </location>
</feature>
<dbReference type="PANTHER" id="PTHR33737">
    <property type="entry name" value="OS05G0121800 PROTEIN"/>
    <property type="match status" value="1"/>
</dbReference>
<organism evidence="2 3">
    <name type="scientific">Vitis vinifera</name>
    <name type="common">Grape</name>
    <dbReference type="NCBI Taxonomy" id="29760"/>
    <lineage>
        <taxon>Eukaryota</taxon>
        <taxon>Viridiplantae</taxon>
        <taxon>Streptophyta</taxon>
        <taxon>Embryophyta</taxon>
        <taxon>Tracheophyta</taxon>
        <taxon>Spermatophyta</taxon>
        <taxon>Magnoliopsida</taxon>
        <taxon>eudicotyledons</taxon>
        <taxon>Gunneridae</taxon>
        <taxon>Pentapetalae</taxon>
        <taxon>rosids</taxon>
        <taxon>Vitales</taxon>
        <taxon>Vitaceae</taxon>
        <taxon>Viteae</taxon>
        <taxon>Vitis</taxon>
    </lineage>
</organism>